<dbReference type="RefSeq" id="WP_183773579.1">
    <property type="nucleotide sequence ID" value="NZ_JACIDK010000003.1"/>
</dbReference>
<evidence type="ECO:0000256" key="5">
    <source>
        <dbReference type="RuleBase" id="RU004168"/>
    </source>
</evidence>
<dbReference type="EMBL" id="JACIDK010000003">
    <property type="protein sequence ID" value="MBB3891995.1"/>
    <property type="molecule type" value="Genomic_DNA"/>
</dbReference>
<dbReference type="PROSITE" id="PS00151">
    <property type="entry name" value="ACYLPHOSPHATASE_2"/>
    <property type="match status" value="1"/>
</dbReference>
<evidence type="ECO:0000256" key="2">
    <source>
        <dbReference type="ARBA" id="ARBA00012150"/>
    </source>
</evidence>
<reference evidence="7 8" key="1">
    <citation type="submission" date="2020-08" db="EMBL/GenBank/DDBJ databases">
        <title>Genomic Encyclopedia of Type Strains, Phase IV (KMG-IV): sequencing the most valuable type-strain genomes for metagenomic binning, comparative biology and taxonomic classification.</title>
        <authorList>
            <person name="Goeker M."/>
        </authorList>
    </citation>
    <scope>NUCLEOTIDE SEQUENCE [LARGE SCALE GENOMIC DNA]</scope>
    <source>
        <strain evidence="7 8">DSM 21793</strain>
    </source>
</reference>
<dbReference type="PROSITE" id="PS51160">
    <property type="entry name" value="ACYLPHOSPHATASE_3"/>
    <property type="match status" value="1"/>
</dbReference>
<proteinExistence type="inferred from homology"/>
<gene>
    <name evidence="7" type="ORF">GGQ61_002723</name>
</gene>
<dbReference type="Proteomes" id="UP000530564">
    <property type="component" value="Unassembled WGS sequence"/>
</dbReference>
<evidence type="ECO:0000256" key="1">
    <source>
        <dbReference type="ARBA" id="ARBA00005614"/>
    </source>
</evidence>
<dbReference type="PANTHER" id="PTHR47268">
    <property type="entry name" value="ACYLPHOSPHATASE"/>
    <property type="match status" value="1"/>
</dbReference>
<comment type="caution">
    <text evidence="7">The sequence shown here is derived from an EMBL/GenBank/DDBJ whole genome shotgun (WGS) entry which is preliminary data.</text>
</comment>
<dbReference type="InterPro" id="IPR017968">
    <property type="entry name" value="Acylphosphatase_CS"/>
</dbReference>
<dbReference type="GO" id="GO:0003998">
    <property type="term" value="F:acylphosphatase activity"/>
    <property type="evidence" value="ECO:0007669"/>
    <property type="project" value="UniProtKB-EC"/>
</dbReference>
<dbReference type="Gene3D" id="3.30.70.100">
    <property type="match status" value="1"/>
</dbReference>
<dbReference type="EC" id="3.6.1.7" evidence="2 4"/>
<comment type="similarity">
    <text evidence="1 5">Belongs to the acylphosphatase family.</text>
</comment>
<feature type="active site" evidence="4">
    <location>
        <position position="20"/>
    </location>
</feature>
<evidence type="ECO:0000313" key="8">
    <source>
        <dbReference type="Proteomes" id="UP000530564"/>
    </source>
</evidence>
<evidence type="ECO:0000256" key="3">
    <source>
        <dbReference type="ARBA" id="ARBA00047645"/>
    </source>
</evidence>
<sequence length="91" mass="9825">MERRAIRLRITGEVQGVGYRWWAERQARRLAVDGWVRNCPDGSVELLAIGDEVALERLTEACRGGPPTASVAGVQTLAADDDGSLGFAARS</sequence>
<name>A0A839ZZF0_9CAUL</name>
<dbReference type="PANTHER" id="PTHR47268:SF4">
    <property type="entry name" value="ACYLPHOSPHATASE"/>
    <property type="match status" value="1"/>
</dbReference>
<dbReference type="InterPro" id="IPR036046">
    <property type="entry name" value="Acylphosphatase-like_dom_sf"/>
</dbReference>
<keyword evidence="8" id="KW-1185">Reference proteome</keyword>
<dbReference type="InterPro" id="IPR001792">
    <property type="entry name" value="Acylphosphatase-like_dom"/>
</dbReference>
<keyword evidence="4 7" id="KW-0378">Hydrolase</keyword>
<dbReference type="InterPro" id="IPR020456">
    <property type="entry name" value="Acylphosphatase"/>
</dbReference>
<feature type="domain" description="Acylphosphatase-like" evidence="6">
    <location>
        <begin position="5"/>
        <end position="91"/>
    </location>
</feature>
<accession>A0A839ZZF0</accession>
<feature type="active site" evidence="4">
    <location>
        <position position="38"/>
    </location>
</feature>
<protein>
    <recommendedName>
        <fullName evidence="2 4">acylphosphatase</fullName>
        <ecNumber evidence="2 4">3.6.1.7</ecNumber>
    </recommendedName>
</protein>
<dbReference type="AlphaFoldDB" id="A0A839ZZF0"/>
<organism evidence="7 8">
    <name type="scientific">Phenylobacterium haematophilum</name>
    <dbReference type="NCBI Taxonomy" id="98513"/>
    <lineage>
        <taxon>Bacteria</taxon>
        <taxon>Pseudomonadati</taxon>
        <taxon>Pseudomonadota</taxon>
        <taxon>Alphaproteobacteria</taxon>
        <taxon>Caulobacterales</taxon>
        <taxon>Caulobacteraceae</taxon>
        <taxon>Phenylobacterium</taxon>
    </lineage>
</organism>
<dbReference type="Pfam" id="PF00708">
    <property type="entry name" value="Acylphosphatase"/>
    <property type="match status" value="1"/>
</dbReference>
<evidence type="ECO:0000256" key="4">
    <source>
        <dbReference type="PROSITE-ProRule" id="PRU00520"/>
    </source>
</evidence>
<evidence type="ECO:0000259" key="6">
    <source>
        <dbReference type="PROSITE" id="PS51160"/>
    </source>
</evidence>
<dbReference type="SUPFAM" id="SSF54975">
    <property type="entry name" value="Acylphosphatase/BLUF domain-like"/>
    <property type="match status" value="1"/>
</dbReference>
<evidence type="ECO:0000313" key="7">
    <source>
        <dbReference type="EMBL" id="MBB3891995.1"/>
    </source>
</evidence>
<comment type="catalytic activity">
    <reaction evidence="3 4">
        <text>an acyl phosphate + H2O = a carboxylate + phosphate + H(+)</text>
        <dbReference type="Rhea" id="RHEA:14965"/>
        <dbReference type="ChEBI" id="CHEBI:15377"/>
        <dbReference type="ChEBI" id="CHEBI:15378"/>
        <dbReference type="ChEBI" id="CHEBI:29067"/>
        <dbReference type="ChEBI" id="CHEBI:43474"/>
        <dbReference type="ChEBI" id="CHEBI:59918"/>
        <dbReference type="EC" id="3.6.1.7"/>
    </reaction>
</comment>